<dbReference type="Proteomes" id="UP000694569">
    <property type="component" value="Unplaced"/>
</dbReference>
<accession>A0A8C5MDH8</accession>
<feature type="domain" description="Formyl transferase N-terminal" evidence="2">
    <location>
        <begin position="193"/>
        <end position="273"/>
    </location>
</feature>
<dbReference type="SUPFAM" id="SSF53328">
    <property type="entry name" value="Formyltransferase"/>
    <property type="match status" value="1"/>
</dbReference>
<evidence type="ECO:0000256" key="1">
    <source>
        <dbReference type="ARBA" id="ARBA00014185"/>
    </source>
</evidence>
<dbReference type="InterPro" id="IPR005793">
    <property type="entry name" value="Formyl_trans_C"/>
</dbReference>
<dbReference type="GeneTree" id="ENSGT00390000017828"/>
<feature type="domain" description="Formyl transferase C-terminal" evidence="3">
    <location>
        <begin position="298"/>
        <end position="398"/>
    </location>
</feature>
<sequence>MSLCNRGWKELLRRGHCCSAAVGIQARAPVTCGSRRQGVSGIAGQRVNVRVGGIGRAEPCSQMLNTDCERGVDSSHRDLSCTSGIGTPFINSLHFWAQCSWRRPRNEDWRQPPAAWNTRKKHGAGHNASLSLCFYRQGLCVDRYSCSWRFPLQIHVLPSRAYSTARTRPPWNVMFFGTDEFALESLKGLNQCSGILNVHPSCLPRWRGPAPIIHTVLNGDENTGVTIMQIRPKRFDVGPIVLQKMFPVPPKCTFKELEAILSKHGSDMLISVLMDLTKYLESSREQPAEGATYAPKVSLQMSCVRWEEQSAEEILRLERAIGVLMPLQTLWMCSPIKLLNFVEAPTELNVSDTVDVPGSFKYLWKPQILAVRCKDGWVGVKAVILKKKLLARDFYNGYLHQTRSVQKQSTLLETFRFHTLHLLPKVKVSKKKQNTE</sequence>
<dbReference type="InterPro" id="IPR005794">
    <property type="entry name" value="Fmt"/>
</dbReference>
<dbReference type="PANTHER" id="PTHR11138:SF5">
    <property type="entry name" value="METHIONYL-TRNA FORMYLTRANSFERASE, MITOCHONDRIAL"/>
    <property type="match status" value="1"/>
</dbReference>
<protein>
    <recommendedName>
        <fullName evidence="1">Methionyl-tRNA formyltransferase, mitochondrial</fullName>
    </recommendedName>
</protein>
<keyword evidence="5" id="KW-1185">Reference proteome</keyword>
<dbReference type="PANTHER" id="PTHR11138">
    <property type="entry name" value="METHIONYL-TRNA FORMYLTRANSFERASE"/>
    <property type="match status" value="1"/>
</dbReference>
<dbReference type="AlphaFoldDB" id="A0A8C5MDH8"/>
<dbReference type="InterPro" id="IPR002376">
    <property type="entry name" value="Formyl_transf_N"/>
</dbReference>
<evidence type="ECO:0000259" key="2">
    <source>
        <dbReference type="Pfam" id="PF00551"/>
    </source>
</evidence>
<dbReference type="Pfam" id="PF00551">
    <property type="entry name" value="Formyl_trans_N"/>
    <property type="match status" value="1"/>
</dbReference>
<dbReference type="GO" id="GO:0004479">
    <property type="term" value="F:methionyl-tRNA formyltransferase activity"/>
    <property type="evidence" value="ECO:0007669"/>
    <property type="project" value="InterPro"/>
</dbReference>
<evidence type="ECO:0000313" key="5">
    <source>
        <dbReference type="Proteomes" id="UP000694569"/>
    </source>
</evidence>
<dbReference type="GO" id="GO:0005739">
    <property type="term" value="C:mitochondrion"/>
    <property type="evidence" value="ECO:0007669"/>
    <property type="project" value="TreeGrafter"/>
</dbReference>
<dbReference type="Gene3D" id="3.40.50.12230">
    <property type="match status" value="1"/>
</dbReference>
<reference evidence="4" key="1">
    <citation type="submission" date="2025-08" db="UniProtKB">
        <authorList>
            <consortium name="Ensembl"/>
        </authorList>
    </citation>
    <scope>IDENTIFICATION</scope>
</reference>
<organism evidence="4 5">
    <name type="scientific">Leptobrachium leishanense</name>
    <name type="common">Leishan spiny toad</name>
    <dbReference type="NCBI Taxonomy" id="445787"/>
    <lineage>
        <taxon>Eukaryota</taxon>
        <taxon>Metazoa</taxon>
        <taxon>Chordata</taxon>
        <taxon>Craniata</taxon>
        <taxon>Vertebrata</taxon>
        <taxon>Euteleostomi</taxon>
        <taxon>Amphibia</taxon>
        <taxon>Batrachia</taxon>
        <taxon>Anura</taxon>
        <taxon>Pelobatoidea</taxon>
        <taxon>Megophryidae</taxon>
        <taxon>Leptobrachium</taxon>
    </lineage>
</organism>
<dbReference type="Ensembl" id="ENSLLET00000012009.1">
    <property type="protein sequence ID" value="ENSLLEP00000011546.1"/>
    <property type="gene ID" value="ENSLLEG00000007308.1"/>
</dbReference>
<proteinExistence type="predicted"/>
<evidence type="ECO:0000313" key="4">
    <source>
        <dbReference type="Ensembl" id="ENSLLEP00000011546.1"/>
    </source>
</evidence>
<reference evidence="4" key="2">
    <citation type="submission" date="2025-09" db="UniProtKB">
        <authorList>
            <consortium name="Ensembl"/>
        </authorList>
    </citation>
    <scope>IDENTIFICATION</scope>
</reference>
<dbReference type="NCBIfam" id="TIGR00460">
    <property type="entry name" value="fmt"/>
    <property type="match status" value="1"/>
</dbReference>
<evidence type="ECO:0000259" key="3">
    <source>
        <dbReference type="Pfam" id="PF02911"/>
    </source>
</evidence>
<name>A0A8C5MDH8_9ANUR</name>
<dbReference type="InterPro" id="IPR036477">
    <property type="entry name" value="Formyl_transf_N_sf"/>
</dbReference>
<dbReference type="Pfam" id="PF02911">
    <property type="entry name" value="Formyl_trans_C"/>
    <property type="match status" value="1"/>
</dbReference>